<reference evidence="1" key="2">
    <citation type="submission" date="2017-06" db="EMBL/GenBank/DDBJ databases">
        <title>The pomegranate genome and the genomics of punicalagin biosynthesis.</title>
        <authorList>
            <person name="Xu C."/>
        </authorList>
    </citation>
    <scope>NUCLEOTIDE SEQUENCE [LARGE SCALE GENOMIC DNA]</scope>
    <source>
        <tissue evidence="1">Fresh leaf</tissue>
    </source>
</reference>
<dbReference type="Proteomes" id="UP000233551">
    <property type="component" value="Unassembled WGS sequence"/>
</dbReference>
<accession>A0A218WE76</accession>
<keyword evidence="4" id="KW-1185">Reference proteome</keyword>
<protein>
    <submittedName>
        <fullName evidence="1">Uncharacterized protein</fullName>
    </submittedName>
</protein>
<name>A0A218WE76_PUNGR</name>
<reference evidence="2 4" key="3">
    <citation type="submission" date="2017-11" db="EMBL/GenBank/DDBJ databases">
        <title>De-novo sequencing of pomegranate (Punica granatum L.) genome.</title>
        <authorList>
            <person name="Akparov Z."/>
            <person name="Amiraslanov A."/>
            <person name="Hajiyeva S."/>
            <person name="Abbasov M."/>
            <person name="Kaur K."/>
            <person name="Hamwieh A."/>
            <person name="Solovyev V."/>
            <person name="Salamov A."/>
            <person name="Braich B."/>
            <person name="Kosarev P."/>
            <person name="Mahmoud A."/>
            <person name="Hajiyev E."/>
            <person name="Babayeva S."/>
            <person name="Izzatullayeva V."/>
            <person name="Mammadov A."/>
            <person name="Mammadov A."/>
            <person name="Sharifova S."/>
            <person name="Ojaghi J."/>
            <person name="Eynullazada K."/>
            <person name="Bayramov B."/>
            <person name="Abdulazimova A."/>
            <person name="Shahmuradov I."/>
        </authorList>
    </citation>
    <scope>NUCLEOTIDE SEQUENCE [LARGE SCALE GENOMIC DNA]</scope>
    <source>
        <strain evidence="2">AG2017</strain>
        <strain evidence="4">cv. AG2017</strain>
        <tissue evidence="2">Leaf</tissue>
    </source>
</reference>
<dbReference type="EMBL" id="PGOL01000483">
    <property type="protein sequence ID" value="PKI69695.1"/>
    <property type="molecule type" value="Genomic_DNA"/>
</dbReference>
<evidence type="ECO:0000313" key="2">
    <source>
        <dbReference type="EMBL" id="PKI69695.1"/>
    </source>
</evidence>
<dbReference type="Proteomes" id="UP000197138">
    <property type="component" value="Unassembled WGS sequence"/>
</dbReference>
<sequence length="86" mass="9208">MGSRSTSWVTTFPISASPLHLSRLQRSKPCIRGSKCRATRAAVPDGSLARDPKSTLDFEPCEGRLCGSRDCGKPPAMTVELESSNG</sequence>
<organism evidence="1 3">
    <name type="scientific">Punica granatum</name>
    <name type="common">Pomegranate</name>
    <dbReference type="NCBI Taxonomy" id="22663"/>
    <lineage>
        <taxon>Eukaryota</taxon>
        <taxon>Viridiplantae</taxon>
        <taxon>Streptophyta</taxon>
        <taxon>Embryophyta</taxon>
        <taxon>Tracheophyta</taxon>
        <taxon>Spermatophyta</taxon>
        <taxon>Magnoliopsida</taxon>
        <taxon>eudicotyledons</taxon>
        <taxon>Gunneridae</taxon>
        <taxon>Pentapetalae</taxon>
        <taxon>rosids</taxon>
        <taxon>malvids</taxon>
        <taxon>Myrtales</taxon>
        <taxon>Lythraceae</taxon>
        <taxon>Punica</taxon>
    </lineage>
</organism>
<evidence type="ECO:0000313" key="4">
    <source>
        <dbReference type="Proteomes" id="UP000233551"/>
    </source>
</evidence>
<evidence type="ECO:0000313" key="3">
    <source>
        <dbReference type="Proteomes" id="UP000197138"/>
    </source>
</evidence>
<comment type="caution">
    <text evidence="1">The sequence shown here is derived from an EMBL/GenBank/DDBJ whole genome shotgun (WGS) entry which is preliminary data.</text>
</comment>
<proteinExistence type="predicted"/>
<dbReference type="EMBL" id="MTKT01004609">
    <property type="protein sequence ID" value="OWM70843.1"/>
    <property type="molecule type" value="Genomic_DNA"/>
</dbReference>
<reference evidence="3" key="1">
    <citation type="journal article" date="2017" name="Plant J.">
        <title>The pomegranate (Punica granatum L.) genome and the genomics of punicalagin biosynthesis.</title>
        <authorList>
            <person name="Qin G."/>
            <person name="Xu C."/>
            <person name="Ming R."/>
            <person name="Tang H."/>
            <person name="Guyot R."/>
            <person name="Kramer E.M."/>
            <person name="Hu Y."/>
            <person name="Yi X."/>
            <person name="Qi Y."/>
            <person name="Xu X."/>
            <person name="Gao Z."/>
            <person name="Pan H."/>
            <person name="Jian J."/>
            <person name="Tian Y."/>
            <person name="Yue Z."/>
            <person name="Xu Y."/>
        </authorList>
    </citation>
    <scope>NUCLEOTIDE SEQUENCE [LARGE SCALE GENOMIC DNA]</scope>
    <source>
        <strain evidence="3">cv. Dabenzi</strain>
    </source>
</reference>
<dbReference type="AlphaFoldDB" id="A0A218WE76"/>
<evidence type="ECO:0000313" key="1">
    <source>
        <dbReference type="EMBL" id="OWM70843.1"/>
    </source>
</evidence>
<gene>
    <name evidence="1" type="ORF">CDL15_Pgr014516</name>
    <name evidence="2" type="ORF">CRG98_009851</name>
</gene>